<evidence type="ECO:0000256" key="8">
    <source>
        <dbReference type="ARBA" id="ARBA00023136"/>
    </source>
</evidence>
<keyword evidence="4 9" id="KW-0812">Transmembrane</keyword>
<comment type="similarity">
    <text evidence="9">Belongs to the SecD/SecF family. SecF subfamily.</text>
</comment>
<dbReference type="GO" id="GO:0015450">
    <property type="term" value="F:protein-transporting ATPase activity"/>
    <property type="evidence" value="ECO:0007669"/>
    <property type="project" value="InterPro"/>
</dbReference>
<comment type="function">
    <text evidence="9">Part of the Sec protein translocase complex. Interacts with the SecYEG preprotein conducting channel. SecDF uses the proton motive force (PMF) to complete protein translocation after the ATP-dependent function of SecA.</text>
</comment>
<dbReference type="HAMAP" id="MF_01464_B">
    <property type="entry name" value="SecF_B"/>
    <property type="match status" value="1"/>
</dbReference>
<comment type="caution">
    <text evidence="9">Lacks conserved residue(s) required for the propagation of feature annotation.</text>
</comment>
<dbReference type="PANTHER" id="PTHR30081:SF8">
    <property type="entry name" value="PROTEIN TRANSLOCASE SUBUNIT SECF"/>
    <property type="match status" value="1"/>
</dbReference>
<keyword evidence="7 9" id="KW-0811">Translocation</keyword>
<dbReference type="EMBL" id="BSDR01000001">
    <property type="protein sequence ID" value="GLI33889.1"/>
    <property type="molecule type" value="Genomic_DNA"/>
</dbReference>
<dbReference type="Pfam" id="PF07549">
    <property type="entry name" value="Sec_GG"/>
    <property type="match status" value="1"/>
</dbReference>
<keyword evidence="2 9" id="KW-0813">Transport</keyword>
<keyword evidence="6 9" id="KW-1133">Transmembrane helix</keyword>
<evidence type="ECO:0000256" key="4">
    <source>
        <dbReference type="ARBA" id="ARBA00022692"/>
    </source>
</evidence>
<keyword evidence="8 9" id="KW-0472">Membrane</keyword>
<name>A0A9W6FSC6_9BACT</name>
<evidence type="ECO:0000259" key="10">
    <source>
        <dbReference type="Pfam" id="PF02355"/>
    </source>
</evidence>
<evidence type="ECO:0000256" key="7">
    <source>
        <dbReference type="ARBA" id="ARBA00023010"/>
    </source>
</evidence>
<dbReference type="GO" id="GO:0065002">
    <property type="term" value="P:intracellular protein transmembrane transport"/>
    <property type="evidence" value="ECO:0007669"/>
    <property type="project" value="UniProtKB-UniRule"/>
</dbReference>
<feature type="domain" description="Protein export membrane protein SecD/SecF C-terminal" evidence="10">
    <location>
        <begin position="186"/>
        <end position="340"/>
    </location>
</feature>
<dbReference type="GO" id="GO:0005886">
    <property type="term" value="C:plasma membrane"/>
    <property type="evidence" value="ECO:0007669"/>
    <property type="project" value="UniProtKB-SubCell"/>
</dbReference>
<evidence type="ECO:0000313" key="11">
    <source>
        <dbReference type="EMBL" id="GLI33889.1"/>
    </source>
</evidence>
<evidence type="ECO:0000256" key="3">
    <source>
        <dbReference type="ARBA" id="ARBA00022475"/>
    </source>
</evidence>
<dbReference type="RefSeq" id="WP_281793149.1">
    <property type="nucleotide sequence ID" value="NZ_BSDR01000001.1"/>
</dbReference>
<dbReference type="PRINTS" id="PR01755">
    <property type="entry name" value="SECFTRNLCASE"/>
</dbReference>
<evidence type="ECO:0000256" key="9">
    <source>
        <dbReference type="HAMAP-Rule" id="MF_01464"/>
    </source>
</evidence>
<keyword evidence="12" id="KW-1185">Reference proteome</keyword>
<organism evidence="11 12">
    <name type="scientific">Desulforhabdus amnigena</name>
    <dbReference type="NCBI Taxonomy" id="40218"/>
    <lineage>
        <taxon>Bacteria</taxon>
        <taxon>Pseudomonadati</taxon>
        <taxon>Thermodesulfobacteriota</taxon>
        <taxon>Syntrophobacteria</taxon>
        <taxon>Syntrophobacterales</taxon>
        <taxon>Syntrophobacteraceae</taxon>
        <taxon>Desulforhabdus</taxon>
    </lineage>
</organism>
<dbReference type="Proteomes" id="UP001144372">
    <property type="component" value="Unassembled WGS sequence"/>
</dbReference>
<dbReference type="PANTHER" id="PTHR30081">
    <property type="entry name" value="PROTEIN-EXPORT MEMBRANE PROTEIN SEC"/>
    <property type="match status" value="1"/>
</dbReference>
<feature type="transmembrane region" description="Helical" evidence="9">
    <location>
        <begin position="20"/>
        <end position="39"/>
    </location>
</feature>
<reference evidence="11" key="1">
    <citation type="submission" date="2022-12" db="EMBL/GenBank/DDBJ databases">
        <title>Reference genome sequencing for broad-spectrum identification of bacterial and archaeal isolates by mass spectrometry.</title>
        <authorList>
            <person name="Sekiguchi Y."/>
            <person name="Tourlousse D.M."/>
        </authorList>
    </citation>
    <scope>NUCLEOTIDE SEQUENCE</scope>
    <source>
        <strain evidence="11">ASRB1</strain>
    </source>
</reference>
<protein>
    <recommendedName>
        <fullName evidence="9">Protein-export membrane protein SecF</fullName>
    </recommendedName>
</protein>
<dbReference type="InterPro" id="IPR022645">
    <property type="entry name" value="SecD/SecF_bac"/>
</dbReference>
<feature type="transmembrane region" description="Helical" evidence="9">
    <location>
        <begin position="237"/>
        <end position="258"/>
    </location>
</feature>
<sequence>MEWIRPDINLNFVGNRYKAFVLSSILILLGLCALIYRGGLNLGVDFSGGTLIQVQFKKTTSPDEIRSALKDLISQSTVQQIGAAKDNEYLIRAGMMSSEVQSLSETVQSALEKAYGEGQVTVMRVEMVGPKVGHDLRQKALFAIYYALLFIAIYISGRFEFKWASSGIMVAVLIVGVYLLEALGVGVVYLIVGALLVTLVLCWFLKLPYALGAVLSLIHDVLITVGVFALTNKEFTLEVLAAILTLVGFSLNDTIIVYDRIRENYRKSRKEDFKDIINMSINQTLSRTILTSGTVLLVAGCLFVLGGTVIHDFSFALLIGIITGTYSSIYVASPLLILYEDLKKRSPAAKHAKA</sequence>
<comment type="subcellular location">
    <subcellularLocation>
        <location evidence="1 9">Cell membrane</location>
        <topology evidence="1 9">Multi-pass membrane protein</topology>
    </subcellularLocation>
</comment>
<dbReference type="NCBIfam" id="TIGR00966">
    <property type="entry name" value="transloc_SecF"/>
    <property type="match status" value="1"/>
</dbReference>
<feature type="transmembrane region" description="Helical" evidence="9">
    <location>
        <begin position="212"/>
        <end position="231"/>
    </location>
</feature>
<evidence type="ECO:0000256" key="1">
    <source>
        <dbReference type="ARBA" id="ARBA00004651"/>
    </source>
</evidence>
<feature type="transmembrane region" description="Helical" evidence="9">
    <location>
        <begin position="140"/>
        <end position="156"/>
    </location>
</feature>
<proteinExistence type="inferred from homology"/>
<dbReference type="InterPro" id="IPR048634">
    <property type="entry name" value="SecD_SecF_C"/>
</dbReference>
<gene>
    <name evidence="9 11" type="primary">secF</name>
    <name evidence="11" type="ORF">DAMNIGENAA_13220</name>
</gene>
<feature type="transmembrane region" description="Helical" evidence="9">
    <location>
        <begin position="186"/>
        <end position="205"/>
    </location>
</feature>
<dbReference type="InterPro" id="IPR005665">
    <property type="entry name" value="SecF_bac"/>
</dbReference>
<evidence type="ECO:0000256" key="2">
    <source>
        <dbReference type="ARBA" id="ARBA00022448"/>
    </source>
</evidence>
<evidence type="ECO:0000313" key="12">
    <source>
        <dbReference type="Proteomes" id="UP001144372"/>
    </source>
</evidence>
<evidence type="ECO:0000256" key="5">
    <source>
        <dbReference type="ARBA" id="ARBA00022927"/>
    </source>
</evidence>
<accession>A0A9W6FSC6</accession>
<evidence type="ECO:0000256" key="6">
    <source>
        <dbReference type="ARBA" id="ARBA00022989"/>
    </source>
</evidence>
<keyword evidence="3 9" id="KW-1003">Cell membrane</keyword>
<dbReference type="SUPFAM" id="SSF82866">
    <property type="entry name" value="Multidrug efflux transporter AcrB transmembrane domain"/>
    <property type="match status" value="1"/>
</dbReference>
<dbReference type="InterPro" id="IPR022813">
    <property type="entry name" value="SecD/SecF_arch_bac"/>
</dbReference>
<dbReference type="GO" id="GO:0006605">
    <property type="term" value="P:protein targeting"/>
    <property type="evidence" value="ECO:0007669"/>
    <property type="project" value="UniProtKB-UniRule"/>
</dbReference>
<dbReference type="Pfam" id="PF02355">
    <property type="entry name" value="SecD_SecF_C"/>
    <property type="match status" value="1"/>
</dbReference>
<feature type="transmembrane region" description="Helical" evidence="9">
    <location>
        <begin position="163"/>
        <end position="180"/>
    </location>
</feature>
<dbReference type="AlphaFoldDB" id="A0A9W6FSC6"/>
<dbReference type="Gene3D" id="1.20.1640.10">
    <property type="entry name" value="Multidrug efflux transporter AcrB transmembrane domain"/>
    <property type="match status" value="1"/>
</dbReference>
<feature type="transmembrane region" description="Helical" evidence="9">
    <location>
        <begin position="289"/>
        <end position="310"/>
    </location>
</feature>
<feature type="transmembrane region" description="Helical" evidence="9">
    <location>
        <begin position="316"/>
        <end position="339"/>
    </location>
</feature>
<dbReference type="InterPro" id="IPR022646">
    <property type="entry name" value="SecD/SecF_CS"/>
</dbReference>
<keyword evidence="5 9" id="KW-0653">Protein transport</keyword>
<dbReference type="GO" id="GO:0043952">
    <property type="term" value="P:protein transport by the Sec complex"/>
    <property type="evidence" value="ECO:0007669"/>
    <property type="project" value="UniProtKB-UniRule"/>
</dbReference>
<comment type="caution">
    <text evidence="11">The sequence shown here is derived from an EMBL/GenBank/DDBJ whole genome shotgun (WGS) entry which is preliminary data.</text>
</comment>
<comment type="subunit">
    <text evidence="9">Forms a complex with SecD. Part of the essential Sec protein translocation apparatus which comprises SecA, SecYEG and auxiliary proteins SecDF. Other proteins may also be involved.</text>
</comment>